<dbReference type="PANTHER" id="PTHR21237">
    <property type="entry name" value="GRPE PROTEIN"/>
    <property type="match status" value="1"/>
</dbReference>
<evidence type="ECO:0000256" key="1">
    <source>
        <dbReference type="ARBA" id="ARBA00009054"/>
    </source>
</evidence>
<dbReference type="SUPFAM" id="SSF58014">
    <property type="entry name" value="Coiled-coil domain of nucleotide exchange factor GrpE"/>
    <property type="match status" value="1"/>
</dbReference>
<reference evidence="8 9" key="1">
    <citation type="journal article" date="2023" name="ISME J.">
        <title>Cultivation and genomic characterization of novel and ubiquitous marine nitrite-oxidizing bacteria from the Nitrospirales.</title>
        <authorList>
            <person name="Mueller A.J."/>
            <person name="Daebeler A."/>
            <person name="Herbold C.W."/>
            <person name="Kirkegaard R.H."/>
            <person name="Daims H."/>
        </authorList>
    </citation>
    <scope>NUCLEOTIDE SEQUENCE [LARGE SCALE GENOMIC DNA]</scope>
    <source>
        <strain evidence="8 9">EB</strain>
    </source>
</reference>
<keyword evidence="9" id="KW-1185">Reference proteome</keyword>
<sequence>MDKSDERPTPNESHLTGENQSTIVDENSAEETTDASTNEEVPTVLQSELTAKMTEIQELNDKYLRLAAEFENYKRRAQRDQSETVRFANEKLLKDLLPTIDNLERALQCSQEKSDTEGLREGVELTYKQFLDTLEKVGVKQVTSAGEPFDPAKHQAVGQVESSTVAENFVVDEYQKGYFLQDRILRPAMVTVAKTASTDDPSVSQGEESHEQHMEGEQE</sequence>
<organism evidence="8 9">
    <name type="scientific">Candidatus Nitronereus thalassa</name>
    <dbReference type="NCBI Taxonomy" id="3020898"/>
    <lineage>
        <taxon>Bacteria</taxon>
        <taxon>Pseudomonadati</taxon>
        <taxon>Nitrospirota</taxon>
        <taxon>Nitrospiria</taxon>
        <taxon>Nitrospirales</taxon>
        <taxon>Nitrospiraceae</taxon>
        <taxon>Candidatus Nitronereus</taxon>
    </lineage>
</organism>
<dbReference type="Proteomes" id="UP001250932">
    <property type="component" value="Unassembled WGS sequence"/>
</dbReference>
<dbReference type="SUPFAM" id="SSF51064">
    <property type="entry name" value="Head domain of nucleotide exchange factor GrpE"/>
    <property type="match status" value="1"/>
</dbReference>
<dbReference type="Pfam" id="PF01025">
    <property type="entry name" value="GrpE"/>
    <property type="match status" value="1"/>
</dbReference>
<dbReference type="EMBL" id="JAQOUE010000001">
    <property type="protein sequence ID" value="MDT7041095.1"/>
    <property type="molecule type" value="Genomic_DNA"/>
</dbReference>
<keyword evidence="3" id="KW-0963">Cytoplasm</keyword>
<evidence type="ECO:0000313" key="8">
    <source>
        <dbReference type="EMBL" id="MDT7041095.1"/>
    </source>
</evidence>
<feature type="region of interest" description="Disordered" evidence="7">
    <location>
        <begin position="1"/>
        <end position="43"/>
    </location>
</feature>
<feature type="region of interest" description="Disordered" evidence="7">
    <location>
        <begin position="195"/>
        <end position="219"/>
    </location>
</feature>
<dbReference type="CDD" id="cd00446">
    <property type="entry name" value="GrpE"/>
    <property type="match status" value="1"/>
</dbReference>
<evidence type="ECO:0000256" key="7">
    <source>
        <dbReference type="SAM" id="MobiDB-lite"/>
    </source>
</evidence>
<dbReference type="PRINTS" id="PR00773">
    <property type="entry name" value="GRPEPROTEIN"/>
</dbReference>
<dbReference type="InterPro" id="IPR013805">
    <property type="entry name" value="GrpE_CC"/>
</dbReference>
<comment type="subunit">
    <text evidence="3">Homodimer.</text>
</comment>
<feature type="compositionally biased region" description="Polar residues" evidence="7">
    <location>
        <begin position="195"/>
        <end position="206"/>
    </location>
</feature>
<comment type="function">
    <text evidence="3 4">Participates actively in the response to hyperosmotic and heat shock by preventing the aggregation of stress-denatured proteins, in association with DnaK and GrpE. It is the nucleotide exchange factor for DnaK and may function as a thermosensor. Unfolded proteins bind initially to DnaJ; upon interaction with the DnaJ-bound protein, DnaK hydrolyzes its bound ATP, resulting in the formation of a stable complex. GrpE releases ADP from DnaK; ATP binding to DnaK triggers the release of the substrate protein, thus completing the reaction cycle. Several rounds of ATP-dependent interactions between DnaJ, DnaK and GrpE are required for fully efficient folding.</text>
</comment>
<gene>
    <name evidence="3 8" type="primary">grpE</name>
    <name evidence="8" type="ORF">PPG34_01955</name>
</gene>
<dbReference type="Gene3D" id="2.30.22.10">
    <property type="entry name" value="Head domain of nucleotide exchange factor GrpE"/>
    <property type="match status" value="1"/>
</dbReference>
<dbReference type="PANTHER" id="PTHR21237:SF23">
    <property type="entry name" value="GRPE PROTEIN HOMOLOG, MITOCHONDRIAL"/>
    <property type="match status" value="1"/>
</dbReference>
<name>A0ABU3K3Y1_9BACT</name>
<comment type="similarity">
    <text evidence="1 3 5">Belongs to the GrpE family.</text>
</comment>
<feature type="coiled-coil region" evidence="6">
    <location>
        <begin position="49"/>
        <end position="76"/>
    </location>
</feature>
<comment type="caution">
    <text evidence="8">The sequence shown here is derived from an EMBL/GenBank/DDBJ whole genome shotgun (WGS) entry which is preliminary data.</text>
</comment>
<dbReference type="InterPro" id="IPR009012">
    <property type="entry name" value="GrpE_head"/>
</dbReference>
<comment type="subcellular location">
    <subcellularLocation>
        <location evidence="3">Cytoplasm</location>
    </subcellularLocation>
</comment>
<evidence type="ECO:0000256" key="6">
    <source>
        <dbReference type="SAM" id="Coils"/>
    </source>
</evidence>
<dbReference type="NCBIfam" id="NF010738">
    <property type="entry name" value="PRK14140.1"/>
    <property type="match status" value="1"/>
</dbReference>
<keyword evidence="2 3" id="KW-0143">Chaperone</keyword>
<evidence type="ECO:0000313" key="9">
    <source>
        <dbReference type="Proteomes" id="UP001250932"/>
    </source>
</evidence>
<keyword evidence="3 4" id="KW-0346">Stress response</keyword>
<dbReference type="NCBIfam" id="NF010748">
    <property type="entry name" value="PRK14150.1"/>
    <property type="match status" value="1"/>
</dbReference>
<proteinExistence type="inferred from homology"/>
<feature type="compositionally biased region" description="Polar residues" evidence="7">
    <location>
        <begin position="10"/>
        <end position="25"/>
    </location>
</feature>
<protein>
    <recommendedName>
        <fullName evidence="3 4">Protein GrpE</fullName>
    </recommendedName>
    <alternativeName>
        <fullName evidence="3">HSP-70 cofactor</fullName>
    </alternativeName>
</protein>
<dbReference type="HAMAP" id="MF_01151">
    <property type="entry name" value="GrpE"/>
    <property type="match status" value="1"/>
</dbReference>
<dbReference type="PROSITE" id="PS01071">
    <property type="entry name" value="GRPE"/>
    <property type="match status" value="1"/>
</dbReference>
<feature type="compositionally biased region" description="Polar residues" evidence="7">
    <location>
        <begin position="34"/>
        <end position="43"/>
    </location>
</feature>
<evidence type="ECO:0000256" key="2">
    <source>
        <dbReference type="ARBA" id="ARBA00023186"/>
    </source>
</evidence>
<keyword evidence="6" id="KW-0175">Coiled coil</keyword>
<evidence type="ECO:0000256" key="3">
    <source>
        <dbReference type="HAMAP-Rule" id="MF_01151"/>
    </source>
</evidence>
<dbReference type="InterPro" id="IPR000740">
    <property type="entry name" value="GrpE"/>
</dbReference>
<evidence type="ECO:0000256" key="5">
    <source>
        <dbReference type="RuleBase" id="RU004478"/>
    </source>
</evidence>
<dbReference type="Gene3D" id="3.90.20.20">
    <property type="match status" value="1"/>
</dbReference>
<accession>A0ABU3K3Y1</accession>
<feature type="compositionally biased region" description="Basic and acidic residues" evidence="7">
    <location>
        <begin position="207"/>
        <end position="219"/>
    </location>
</feature>
<evidence type="ECO:0000256" key="4">
    <source>
        <dbReference type="RuleBase" id="RU000639"/>
    </source>
</evidence>
<dbReference type="RefSeq" id="WP_313831453.1">
    <property type="nucleotide sequence ID" value="NZ_JAQOUE010000001.1"/>
</dbReference>